<dbReference type="OrthoDB" id="9803233at2"/>
<dbReference type="SUPFAM" id="SSF55729">
    <property type="entry name" value="Acyl-CoA N-acyltransferases (Nat)"/>
    <property type="match status" value="1"/>
</dbReference>
<protein>
    <recommendedName>
        <fullName evidence="3">N-acetyltransferase domain-containing protein</fullName>
    </recommendedName>
</protein>
<organism evidence="4 5">
    <name type="scientific">Bradyrhizobium lablabi</name>
    <dbReference type="NCBI Taxonomy" id="722472"/>
    <lineage>
        <taxon>Bacteria</taxon>
        <taxon>Pseudomonadati</taxon>
        <taxon>Pseudomonadota</taxon>
        <taxon>Alphaproteobacteria</taxon>
        <taxon>Hyphomicrobiales</taxon>
        <taxon>Nitrobacteraceae</taxon>
        <taxon>Bradyrhizobium</taxon>
    </lineage>
</organism>
<gene>
    <name evidence="4" type="ORF">CQ14_32315</name>
</gene>
<dbReference type="PANTHER" id="PTHR43877">
    <property type="entry name" value="AMINOALKYLPHOSPHONATE N-ACETYLTRANSFERASE-RELATED-RELATED"/>
    <property type="match status" value="1"/>
</dbReference>
<dbReference type="InterPro" id="IPR016181">
    <property type="entry name" value="Acyl_CoA_acyltransferase"/>
</dbReference>
<dbReference type="AlphaFoldDB" id="A0A0R3MZF5"/>
<evidence type="ECO:0000313" key="5">
    <source>
        <dbReference type="Proteomes" id="UP000051660"/>
    </source>
</evidence>
<keyword evidence="1" id="KW-0808">Transferase</keyword>
<dbReference type="InterPro" id="IPR050832">
    <property type="entry name" value="Bact_Acetyltransf"/>
</dbReference>
<dbReference type="Pfam" id="PF00583">
    <property type="entry name" value="Acetyltransf_1"/>
    <property type="match status" value="1"/>
</dbReference>
<sequence>MGDGNEVQIEPALTATDEVRSLVGELEAVLSKEYSPEQRHGLTLDTIFQPNVRFFLARLRGAAVGCGGVALFPDFAEVKRMYVRHTARGQGVADAILTRIEAEVHRTGLTMLRLETGDRQIAAMRLYVRMGFRECPAFGAYALMAPQSIASSVFFEKRIGA</sequence>
<dbReference type="GO" id="GO:0016747">
    <property type="term" value="F:acyltransferase activity, transferring groups other than amino-acyl groups"/>
    <property type="evidence" value="ECO:0007669"/>
    <property type="project" value="InterPro"/>
</dbReference>
<dbReference type="RefSeq" id="WP_057859016.1">
    <property type="nucleotide sequence ID" value="NZ_LLYB01000068.1"/>
</dbReference>
<comment type="caution">
    <text evidence="4">The sequence shown here is derived from an EMBL/GenBank/DDBJ whole genome shotgun (WGS) entry which is preliminary data.</text>
</comment>
<reference evidence="4 5" key="1">
    <citation type="submission" date="2014-03" db="EMBL/GenBank/DDBJ databases">
        <title>Bradyrhizobium valentinum sp. nov., isolated from effective nodules of Lupinus mariae-josephae, a lupine endemic of basic-lime soils in Eastern Spain.</title>
        <authorList>
            <person name="Duran D."/>
            <person name="Rey L."/>
            <person name="Navarro A."/>
            <person name="Busquets A."/>
            <person name="Imperial J."/>
            <person name="Ruiz-Argueso T."/>
        </authorList>
    </citation>
    <scope>NUCLEOTIDE SEQUENCE [LARGE SCALE GENOMIC DNA]</scope>
    <source>
        <strain evidence="4 5">CCBAU 23086</strain>
    </source>
</reference>
<dbReference type="Gene3D" id="3.40.630.30">
    <property type="match status" value="1"/>
</dbReference>
<evidence type="ECO:0000259" key="3">
    <source>
        <dbReference type="PROSITE" id="PS51186"/>
    </source>
</evidence>
<evidence type="ECO:0000256" key="1">
    <source>
        <dbReference type="ARBA" id="ARBA00022679"/>
    </source>
</evidence>
<proteinExistence type="predicted"/>
<feature type="domain" description="N-acetyltransferase" evidence="3">
    <location>
        <begin position="7"/>
        <end position="160"/>
    </location>
</feature>
<evidence type="ECO:0000313" key="4">
    <source>
        <dbReference type="EMBL" id="KRR23309.1"/>
    </source>
</evidence>
<name>A0A0R3MZF5_9BRAD</name>
<dbReference type="InterPro" id="IPR000182">
    <property type="entry name" value="GNAT_dom"/>
</dbReference>
<dbReference type="PROSITE" id="PS51186">
    <property type="entry name" value="GNAT"/>
    <property type="match status" value="1"/>
</dbReference>
<dbReference type="EMBL" id="LLYB01000068">
    <property type="protein sequence ID" value="KRR23309.1"/>
    <property type="molecule type" value="Genomic_DNA"/>
</dbReference>
<keyword evidence="2" id="KW-0012">Acyltransferase</keyword>
<dbReference type="CDD" id="cd04301">
    <property type="entry name" value="NAT_SF"/>
    <property type="match status" value="1"/>
</dbReference>
<dbReference type="Proteomes" id="UP000051660">
    <property type="component" value="Unassembled WGS sequence"/>
</dbReference>
<dbReference type="PANTHER" id="PTHR43877:SF2">
    <property type="entry name" value="AMINOALKYLPHOSPHONATE N-ACETYLTRANSFERASE-RELATED"/>
    <property type="match status" value="1"/>
</dbReference>
<accession>A0A0R3MZF5</accession>
<evidence type="ECO:0000256" key="2">
    <source>
        <dbReference type="ARBA" id="ARBA00023315"/>
    </source>
</evidence>